<dbReference type="RefSeq" id="XP_018227743.1">
    <property type="nucleotide sequence ID" value="XM_018368883.1"/>
</dbReference>
<evidence type="ECO:0000313" key="1">
    <source>
        <dbReference type="EMBL" id="KTW31627.1"/>
    </source>
</evidence>
<dbReference type="OrthoDB" id="5353585at2759"/>
<dbReference type="Pfam" id="PF26163">
    <property type="entry name" value="mS26"/>
    <property type="match status" value="1"/>
</dbReference>
<dbReference type="GeneID" id="28935085"/>
<dbReference type="AlphaFoldDB" id="A0A0W4ZTC2"/>
<comment type="caution">
    <text evidence="1">The sequence shown here is derived from an EMBL/GenBank/DDBJ whole genome shotgun (WGS) entry which is preliminary data.</text>
</comment>
<gene>
    <name evidence="1" type="ORF">T552_00266</name>
</gene>
<dbReference type="EMBL" id="LFVZ01000001">
    <property type="protein sequence ID" value="KTW31627.1"/>
    <property type="molecule type" value="Genomic_DNA"/>
</dbReference>
<dbReference type="VEuPathDB" id="FungiDB:T552_00266"/>
<sequence>MLSFSLKRCFFCSRNIKSTSSGNKIRNTSPGSYNYVPGIKGYAPDIYPPRKISFESEKKLKYPDLHKTVAEPRSKDEKNTWRSKMKELRRKYLTEYVVEQKKKDLEKIQEKEKINEMIKTKELTLCAERHHKYSIPTIKLLIENEYPISDSNKMKRMKQKRKNYEITKNKDKEERLRHFLTLYSYSENFIASMEELDDAVNKSFQEIPTGSPPSYNIQFLYDEKEDSFLKDKDPVHPEIFDALLGTVDGGKLGPDELIKLDKIRDEKKLNIEN</sequence>
<dbReference type="Proteomes" id="UP000054454">
    <property type="component" value="Unassembled WGS sequence"/>
</dbReference>
<name>A0A0W4ZTC2_PNEC8</name>
<dbReference type="InterPro" id="IPR058940">
    <property type="entry name" value="mS26_fungi"/>
</dbReference>
<accession>A0A0W4ZTC2</accession>
<keyword evidence="2" id="KW-1185">Reference proteome</keyword>
<reference evidence="2" key="1">
    <citation type="journal article" date="2016" name="Nat. Commun.">
        <title>Genome analysis of three Pneumocystis species reveals adaptation mechanisms to life exclusively in mammalian hosts.</title>
        <authorList>
            <person name="Ma L."/>
            <person name="Chen Z."/>
            <person name="Huang D.W."/>
            <person name="Kutty G."/>
            <person name="Ishihara M."/>
            <person name="Wang H."/>
            <person name="Abouelleil A."/>
            <person name="Bishop L."/>
            <person name="Davey E."/>
            <person name="Deng R."/>
            <person name="Deng X."/>
            <person name="Fan L."/>
            <person name="Fantoni G."/>
            <person name="Fitzgerald M."/>
            <person name="Gogineni E."/>
            <person name="Goldberg J.M."/>
            <person name="Handley G."/>
            <person name="Hu X."/>
            <person name="Huber C."/>
            <person name="Jiao X."/>
            <person name="Jones K."/>
            <person name="Levin J.Z."/>
            <person name="Liu Y."/>
            <person name="Macdonald P."/>
            <person name="Melnikov A."/>
            <person name="Raley C."/>
            <person name="Sassi M."/>
            <person name="Sherman B.T."/>
            <person name="Song X."/>
            <person name="Sykes S."/>
            <person name="Tran B."/>
            <person name="Walsh L."/>
            <person name="Xia Y."/>
            <person name="Yang J."/>
            <person name="Young S."/>
            <person name="Zeng Q."/>
            <person name="Zheng X."/>
            <person name="Stephens R."/>
            <person name="Nusbaum C."/>
            <person name="Birren B.W."/>
            <person name="Azadi P."/>
            <person name="Lempicki R.A."/>
            <person name="Cuomo C.A."/>
            <person name="Kovacs J.A."/>
        </authorList>
    </citation>
    <scope>NUCLEOTIDE SEQUENCE [LARGE SCALE GENOMIC DNA]</scope>
    <source>
        <strain evidence="2">B80</strain>
    </source>
</reference>
<protein>
    <submittedName>
        <fullName evidence="1">Uncharacterized protein</fullName>
    </submittedName>
</protein>
<proteinExistence type="predicted"/>
<evidence type="ECO:0000313" key="2">
    <source>
        <dbReference type="Proteomes" id="UP000054454"/>
    </source>
</evidence>
<organism evidence="1 2">
    <name type="scientific">Pneumocystis carinii (strain B80)</name>
    <name type="common">Rat pneumocystis pneumonia agent</name>
    <name type="synonym">Pneumocystis carinii f. sp. carinii</name>
    <dbReference type="NCBI Taxonomy" id="1408658"/>
    <lineage>
        <taxon>Eukaryota</taxon>
        <taxon>Fungi</taxon>
        <taxon>Dikarya</taxon>
        <taxon>Ascomycota</taxon>
        <taxon>Taphrinomycotina</taxon>
        <taxon>Pneumocystomycetes</taxon>
        <taxon>Pneumocystaceae</taxon>
        <taxon>Pneumocystis</taxon>
    </lineage>
</organism>